<dbReference type="InterPro" id="IPR021377">
    <property type="entry name" value="DUF3006"/>
</dbReference>
<gene>
    <name evidence="1" type="ORF">SDC9_71826</name>
</gene>
<protein>
    <recommendedName>
        <fullName evidence="2">DUF3006 domain-containing protein</fullName>
    </recommendedName>
</protein>
<name>A0A644Y9W6_9ZZZZ</name>
<dbReference type="AlphaFoldDB" id="A0A644Y9W6"/>
<evidence type="ECO:0008006" key="2">
    <source>
        <dbReference type="Google" id="ProtNLM"/>
    </source>
</evidence>
<accession>A0A644Y9W6</accession>
<dbReference type="Pfam" id="PF11213">
    <property type="entry name" value="DUF3006"/>
    <property type="match status" value="1"/>
</dbReference>
<comment type="caution">
    <text evidence="1">The sequence shown here is derived from an EMBL/GenBank/DDBJ whole genome shotgun (WGS) entry which is preliminary data.</text>
</comment>
<reference evidence="1" key="1">
    <citation type="submission" date="2019-08" db="EMBL/GenBank/DDBJ databases">
        <authorList>
            <person name="Kucharzyk K."/>
            <person name="Murdoch R.W."/>
            <person name="Higgins S."/>
            <person name="Loffler F."/>
        </authorList>
    </citation>
    <scope>NUCLEOTIDE SEQUENCE</scope>
</reference>
<organism evidence="1">
    <name type="scientific">bioreactor metagenome</name>
    <dbReference type="NCBI Taxonomy" id="1076179"/>
    <lineage>
        <taxon>unclassified sequences</taxon>
        <taxon>metagenomes</taxon>
        <taxon>ecological metagenomes</taxon>
    </lineage>
</organism>
<sequence>MRITKNTKTMRVTIDRFEGNFAVCETEDRLMIDIPTSILPSGASEGCIYEMGFTELKPEEEERRKRINEKVNKLWAD</sequence>
<dbReference type="Gene3D" id="6.20.120.50">
    <property type="match status" value="1"/>
</dbReference>
<evidence type="ECO:0000313" key="1">
    <source>
        <dbReference type="EMBL" id="MPM25335.1"/>
    </source>
</evidence>
<dbReference type="EMBL" id="VSSQ01004473">
    <property type="protein sequence ID" value="MPM25335.1"/>
    <property type="molecule type" value="Genomic_DNA"/>
</dbReference>
<proteinExistence type="predicted"/>